<dbReference type="Pfam" id="PF08454">
    <property type="entry name" value="RIH_assoc"/>
    <property type="match status" value="1"/>
</dbReference>
<evidence type="ECO:0000313" key="24">
    <source>
        <dbReference type="Proteomes" id="UP000290572"/>
    </source>
</evidence>
<keyword evidence="9 16" id="KW-1133">Transmembrane helix</keyword>
<dbReference type="GO" id="GO:0030658">
    <property type="term" value="C:transport vesicle membrane"/>
    <property type="evidence" value="ECO:0007669"/>
    <property type="project" value="UniProtKB-SubCell"/>
</dbReference>
<protein>
    <recommendedName>
        <fullName evidence="16">Inositol 1,4,5-trisphosphate receptor</fullName>
    </recommendedName>
</protein>
<evidence type="ECO:0000256" key="15">
    <source>
        <dbReference type="ARBA" id="ARBA00023329"/>
    </source>
</evidence>
<dbReference type="Pfam" id="PF01365">
    <property type="entry name" value="RYDR_ITPR"/>
    <property type="match status" value="1"/>
</dbReference>
<evidence type="ECO:0000256" key="5">
    <source>
        <dbReference type="ARBA" id="ARBA00022568"/>
    </source>
</evidence>
<dbReference type="InterPro" id="IPR015925">
    <property type="entry name" value="Ryanodine_IP3_receptor"/>
</dbReference>
<dbReference type="EMBL" id="QBIY01013331">
    <property type="protein sequence ID" value="RXN08045.1"/>
    <property type="molecule type" value="Genomic_DNA"/>
</dbReference>
<dbReference type="InterPro" id="IPR000493">
    <property type="entry name" value="InsP3_rcpt"/>
</dbReference>
<evidence type="ECO:0000256" key="13">
    <source>
        <dbReference type="ARBA" id="ARBA00023286"/>
    </source>
</evidence>
<dbReference type="PANTHER" id="PTHR45816">
    <property type="entry name" value="MIR DOMAIN-CONTAINING PROTEIN"/>
    <property type="match status" value="1"/>
</dbReference>
<feature type="domain" description="Ion transport" evidence="19">
    <location>
        <begin position="1424"/>
        <end position="1661"/>
    </location>
</feature>
<keyword evidence="7 16" id="KW-0812">Transmembrane</keyword>
<evidence type="ECO:0000256" key="14">
    <source>
        <dbReference type="ARBA" id="ARBA00023303"/>
    </source>
</evidence>
<evidence type="ECO:0000256" key="12">
    <source>
        <dbReference type="ARBA" id="ARBA00023170"/>
    </source>
</evidence>
<evidence type="ECO:0000256" key="8">
    <source>
        <dbReference type="ARBA" id="ARBA00022824"/>
    </source>
</evidence>
<evidence type="ECO:0000256" key="10">
    <source>
        <dbReference type="ARBA" id="ARBA00023065"/>
    </source>
</evidence>
<dbReference type="GO" id="GO:0005220">
    <property type="term" value="F:inositol 1,4,5-trisphosphate-gated calcium channel activity"/>
    <property type="evidence" value="ECO:0007669"/>
    <property type="project" value="UniProtKB-UniRule"/>
</dbReference>
<evidence type="ECO:0000256" key="6">
    <source>
        <dbReference type="ARBA" id="ARBA00022673"/>
    </source>
</evidence>
<dbReference type="GO" id="GO:0070679">
    <property type="term" value="F:inositol 1,4,5 trisphosphate binding"/>
    <property type="evidence" value="ECO:0007669"/>
    <property type="project" value="UniProtKB-UniRule"/>
</dbReference>
<dbReference type="InterPro" id="IPR005821">
    <property type="entry name" value="Ion_trans_dom"/>
</dbReference>
<feature type="region of interest" description="Disordered" evidence="18">
    <location>
        <begin position="1082"/>
        <end position="1112"/>
    </location>
</feature>
<evidence type="ECO:0000256" key="4">
    <source>
        <dbReference type="ARBA" id="ARBA00022448"/>
    </source>
</evidence>
<name>A0A498LRQ9_LABRO</name>
<proteinExistence type="inferred from homology"/>
<evidence type="ECO:0000256" key="1">
    <source>
        <dbReference type="ARBA" id="ARBA00004477"/>
    </source>
</evidence>
<dbReference type="GO" id="GO:0051209">
    <property type="term" value="P:release of sequestered calcium ion into cytosol"/>
    <property type="evidence" value="ECO:0007669"/>
    <property type="project" value="UniProtKB-UniRule"/>
</dbReference>
<keyword evidence="10 16" id="KW-0406">Ion transport</keyword>
<evidence type="ECO:0000256" key="11">
    <source>
        <dbReference type="ARBA" id="ARBA00023136"/>
    </source>
</evidence>
<gene>
    <name evidence="23" type="ORF">ROHU_011731</name>
    <name evidence="22" type="ORF">ROHU_013214</name>
</gene>
<dbReference type="Pfam" id="PF00520">
    <property type="entry name" value="Ion_trans"/>
    <property type="match status" value="1"/>
</dbReference>
<dbReference type="PANTHER" id="PTHR45816:SF2">
    <property type="entry name" value="INOSITOL 1,4,5-TRISPHOSPHATE RECEPTOR"/>
    <property type="match status" value="1"/>
</dbReference>
<feature type="domain" description="RyR/IP3R Homology associated" evidence="21">
    <location>
        <begin position="1166"/>
        <end position="1201"/>
    </location>
</feature>
<evidence type="ECO:0000259" key="19">
    <source>
        <dbReference type="Pfam" id="PF00520"/>
    </source>
</evidence>
<dbReference type="EMBL" id="QBIY01013469">
    <property type="protein sequence ID" value="RXN03764.1"/>
    <property type="molecule type" value="Genomic_DNA"/>
</dbReference>
<evidence type="ECO:0000256" key="7">
    <source>
        <dbReference type="ARBA" id="ARBA00022692"/>
    </source>
</evidence>
<dbReference type="SUPFAM" id="SSF100909">
    <property type="entry name" value="IP3 receptor type 1 binding core, domain 2"/>
    <property type="match status" value="1"/>
</dbReference>
<feature type="transmembrane region" description="Helical" evidence="16">
    <location>
        <begin position="1632"/>
        <end position="1655"/>
    </location>
</feature>
<evidence type="ECO:0000259" key="20">
    <source>
        <dbReference type="Pfam" id="PF01365"/>
    </source>
</evidence>
<keyword evidence="6 16" id="KW-0107">Calcium channel</keyword>
<dbReference type="PRINTS" id="PR00779">
    <property type="entry name" value="INSP3RECEPTR"/>
</dbReference>
<feature type="compositionally biased region" description="Basic and acidic residues" evidence="18">
    <location>
        <begin position="1146"/>
        <end position="1157"/>
    </location>
</feature>
<dbReference type="InterPro" id="IPR035910">
    <property type="entry name" value="RyR/IP3R_RIH_dom_sf"/>
</dbReference>
<feature type="transmembrane region" description="Helical" evidence="16">
    <location>
        <begin position="1466"/>
        <end position="1493"/>
    </location>
</feature>
<comment type="subunit">
    <text evidence="16">Homotetramer.</text>
</comment>
<keyword evidence="15" id="KW-0968">Cytoplasmic vesicle</keyword>
<feature type="transmembrane region" description="Helical" evidence="16">
    <location>
        <begin position="1429"/>
        <end position="1446"/>
    </location>
</feature>
<keyword evidence="16" id="KW-0106">Calcium</keyword>
<evidence type="ECO:0000313" key="23">
    <source>
        <dbReference type="EMBL" id="RXN08045.1"/>
    </source>
</evidence>
<reference evidence="23 24" key="1">
    <citation type="submission" date="2018-03" db="EMBL/GenBank/DDBJ databases">
        <title>Draft genome sequence of Rohu Carp (Labeo rohita).</title>
        <authorList>
            <person name="Das P."/>
            <person name="Kushwaha B."/>
            <person name="Joshi C.G."/>
            <person name="Kumar D."/>
            <person name="Nagpure N.S."/>
            <person name="Sahoo L."/>
            <person name="Das S.P."/>
            <person name="Bit A."/>
            <person name="Patnaik S."/>
            <person name="Meher P.K."/>
            <person name="Jayasankar P."/>
            <person name="Koringa P.G."/>
            <person name="Patel N.V."/>
            <person name="Hinsu A.T."/>
            <person name="Kumar R."/>
            <person name="Pandey M."/>
            <person name="Agarwal S."/>
            <person name="Srivastava S."/>
            <person name="Singh M."/>
            <person name="Iquebal M.A."/>
            <person name="Jaiswal S."/>
            <person name="Angadi U.B."/>
            <person name="Kumar N."/>
            <person name="Raza M."/>
            <person name="Shah T.M."/>
            <person name="Rai A."/>
            <person name="Jena J.K."/>
        </authorList>
    </citation>
    <scope>NUCLEOTIDE SEQUENCE [LARGE SCALE GENOMIC DNA]</scope>
    <source>
        <strain evidence="23">DASCIFA01</strain>
        <tissue evidence="23">Testis</tissue>
    </source>
</reference>
<evidence type="ECO:0000256" key="18">
    <source>
        <dbReference type="SAM" id="MobiDB-lite"/>
    </source>
</evidence>
<keyword evidence="13 16" id="KW-1071">Ligand-gated ion channel</keyword>
<dbReference type="Proteomes" id="UP000290572">
    <property type="component" value="Unassembled WGS sequence"/>
</dbReference>
<feature type="transmembrane region" description="Helical" evidence="16">
    <location>
        <begin position="1514"/>
        <end position="1536"/>
    </location>
</feature>
<feature type="transmembrane region" description="Helical" evidence="16">
    <location>
        <begin position="1348"/>
        <end position="1370"/>
    </location>
</feature>
<evidence type="ECO:0000256" key="3">
    <source>
        <dbReference type="ARBA" id="ARBA00009453"/>
    </source>
</evidence>
<dbReference type="Gene3D" id="1.10.287.70">
    <property type="match status" value="1"/>
</dbReference>
<feature type="transmembrane region" description="Helical" evidence="16">
    <location>
        <begin position="1382"/>
        <end position="1399"/>
    </location>
</feature>
<sequence>MKSKSIRELAQDAKDGHSEDQEVINYYRYQLNLFARMCLDRQYLAINKISAQLDVDLILRCMSDEDLPFDLRASFCRMMLHMHVDRDPQEQVTPVKYARLWSEIPSQIAIDDYDNDGTSRDEVKERFSQTMEFVENYLRDVVCQSFPFSDKEKNKLTFEVVNLARNLIYFGFYNFSDLLRLTKILLAILDCVHISTPFPIKLPGERGKGSNVMRSIHGVGELMTQVVLRGGGFLPVSNLSPPDRDEVKAQSEPQKQDILVMDTKLKIIEILQFILNVRLDYRISCLLCIFKTEFDESNSQTEPSVNQDSPASVQGALDFEHIEEQAEGIFGGSEENTPLDLDDHGGRTFLRVLLHLTMHDYPPLVQLLVTSQDVDNYKQIKSDLDQLRSIVEKSELWVYKRQGSDSGLDAGEVTTEAHHKGVVNSDKPKVESTSSSNYRVVKEILLRLSKLCVLEGISGKKNKKQQQRLLRNMGAHSVVLELLQIPYEKGEDVQMQEIMTLAHQFLQNFCAGNQQNQALLHKHINLFLNPGILEAVTMQHIFMNNFQLCSEINERVVQHFVHCIETHGRSVHYLKFLQTIVKAENKFIKKCQDIVMAELVTAGEDVLVFYNDRASFQSLVQMMRLERERLDESSALRYHIHLVELLAVCTEGKNVYTEIKCNSLLPLDDIVRVVTHEDCIPEVKIAYVNFLNHCYVDTEVEMKEIYTSNHMWKLFDDFLVDICRVCNNTSDRKHADTVLERYVTETIMSIVTTFFSSPFSDQSTSLQTRQPVFVQLLQGVFRVYHCNWLLPSQKGNVEACIKVLSDVAKGRAIAIPVDLDCQVNNLFMKSNNIVQKTALSWRQSVRNATRRDSVMTTSRDYRNIIERLQAELSVLVDVLHRPELLFPEHTEAHRKCESGGFICKLIKHTKQLLEENEERLCIKVLQTLREMMTKDRGYGEKGEALRQLLVNRYYGFRSGGRRDSLTAFSNSALTPVGPIKSQPGGLSRAEMSLMEVQCHLDREGASDLVIDLIMNATSDRVFHESILLAIALLEGGNTIIQHSFFKRLTEDKNSEKFFRVFYDRMKAAQLEIKATVTVNTSDLGNKRRDDNTPDKDTPQRRREKNSGVMVTDDTREQLLEASAVTKKAYGSYRRDADPEEAFGTADGDKGGGDKGTEQGEMSSVILIMQPILRFLQLLCENHNRDLQNFLRCQNNKNNYNLNCIATHESNGIDIIIALILNDINPLGRKRMDLVLELKNNASKLLLAIMESRHDSENAERILYNMRPKELIVRQDRTMEQIVFPVPNICSFLTNESKLRVYYGTERDEQGSKINDFFLHADDLFNEMRWQKKLRAQPVLYWCSRNMSFWSNVSFNLAVLINLLVAFFYPLDGLSESSLDPSLSLLLWVCLLGSLGFVLMSPRPNAVRVLVISSVLQLGFSVGLQHMLTLLGAFNVCNKIVFMLSFVGNRGTFTRGYRVMVMDKEFLFHLLYLLICTLGLFGHVFFYSLLLFDLVNREETLLNVIKSVTRNGRSIVLTAVLGLILVYLFSIVGYMFFKDDFILEVNRISNGTLEEGVNLASSFLPEGVCNAKNGSCLPAEVEEDDVERACDSLWMCMITVLSHGLRSGGGVGDVLRKPSKEERLFAARVVYDLLFFFLVIIIVLNLIFGVIIDTFADLRSEKQRKEEILKTTCFICGLERDKFDNKTVTFEEHIKEEHNLWHYLYFIVLVRVKDSTEYTGPESYVAQMIKEHNLDWFPRMRAMSLVSSDGEGEQNELRSLQEKLESTMRLVSNLTNQLTELKEQMTEQRKHKQRIGLLGNPAHLNINPQQPA</sequence>
<comment type="function">
    <text evidence="16">Receptor for inositol 1,4,5-trisphosphate, a second messenger that mediates the release of intracellular calcium.</text>
</comment>
<comment type="similarity">
    <text evidence="3 16">Belongs to the InsP3 receptor family.</text>
</comment>
<keyword evidence="24" id="KW-1185">Reference proteome</keyword>
<keyword evidence="11 16" id="KW-0472">Membrane</keyword>
<keyword evidence="8 16" id="KW-0256">Endoplasmic reticulum</keyword>
<feature type="domain" description="RIH" evidence="20">
    <location>
        <begin position="460"/>
        <end position="607"/>
    </location>
</feature>
<evidence type="ECO:0000256" key="16">
    <source>
        <dbReference type="RuleBase" id="RU368044"/>
    </source>
</evidence>
<dbReference type="InterPro" id="IPR000699">
    <property type="entry name" value="RIH_dom"/>
</dbReference>
<feature type="coiled-coil region" evidence="17">
    <location>
        <begin position="1756"/>
        <end position="1790"/>
    </location>
</feature>
<organism evidence="23 24">
    <name type="scientific">Labeo rohita</name>
    <name type="common">Indian major carp</name>
    <name type="synonym">Cyprinus rohita</name>
    <dbReference type="NCBI Taxonomy" id="84645"/>
    <lineage>
        <taxon>Eukaryota</taxon>
        <taxon>Metazoa</taxon>
        <taxon>Chordata</taxon>
        <taxon>Craniata</taxon>
        <taxon>Vertebrata</taxon>
        <taxon>Euteleostomi</taxon>
        <taxon>Actinopterygii</taxon>
        <taxon>Neopterygii</taxon>
        <taxon>Teleostei</taxon>
        <taxon>Ostariophysi</taxon>
        <taxon>Cypriniformes</taxon>
        <taxon>Cyprinidae</taxon>
        <taxon>Labeoninae</taxon>
        <taxon>Labeonini</taxon>
        <taxon>Labeo</taxon>
    </lineage>
</organism>
<dbReference type="InterPro" id="IPR013662">
    <property type="entry name" value="RIH_assoc-dom"/>
</dbReference>
<evidence type="ECO:0000256" key="2">
    <source>
        <dbReference type="ARBA" id="ARBA00004638"/>
    </source>
</evidence>
<evidence type="ECO:0000256" key="9">
    <source>
        <dbReference type="ARBA" id="ARBA00022989"/>
    </source>
</evidence>
<comment type="subcellular location">
    <subcellularLocation>
        <location evidence="2">Cytoplasmic vesicle</location>
        <location evidence="2">Secretory vesicle membrane</location>
        <topology evidence="2">Multi-pass membrane protein</topology>
    </subcellularLocation>
    <subcellularLocation>
        <location evidence="1 16">Endoplasmic reticulum membrane</location>
        <topology evidence="1 16">Multi-pass membrane protein</topology>
    </subcellularLocation>
</comment>
<evidence type="ECO:0000313" key="22">
    <source>
        <dbReference type="EMBL" id="RXN03764.1"/>
    </source>
</evidence>
<evidence type="ECO:0000259" key="21">
    <source>
        <dbReference type="Pfam" id="PF08454"/>
    </source>
</evidence>
<accession>A0A498LRQ9</accession>
<evidence type="ECO:0000256" key="17">
    <source>
        <dbReference type="SAM" id="Coils"/>
    </source>
</evidence>
<keyword evidence="14 16" id="KW-0407">Ion channel</keyword>
<comment type="caution">
    <text evidence="23">The sequence shown here is derived from an EMBL/GenBank/DDBJ whole genome shotgun (WGS) entry which is preliminary data.</text>
</comment>
<feature type="region of interest" description="Disordered" evidence="18">
    <location>
        <begin position="1130"/>
        <end position="1157"/>
    </location>
</feature>
<comment type="domain">
    <text evidence="16">The ITPR1 structure has a large solenoid CY assembly built around the central helical bundle made of the C-terminal domains from four ITPR1 subunits. The solenoid scaffold includes domains responsible for binding of ligands and regulatory proteins and is connected via an allosteric nexus at the cytosolic-membrane interface to the transmembrane channel assembly. Six transmembrane helices from each subunit form the central ion-conduction pore.</text>
</comment>
<dbReference type="GO" id="GO:0005789">
    <property type="term" value="C:endoplasmic reticulum membrane"/>
    <property type="evidence" value="ECO:0007669"/>
    <property type="project" value="UniProtKB-SubCell"/>
</dbReference>
<dbReference type="STRING" id="84645.A0A498LRQ9"/>
<keyword evidence="4 16" id="KW-0813">Transport</keyword>
<keyword evidence="17" id="KW-0175">Coiled coil</keyword>
<keyword evidence="12 16" id="KW-0675">Receptor</keyword>
<keyword evidence="5 16" id="KW-0109">Calcium transport</keyword>
<feature type="compositionally biased region" description="Basic and acidic residues" evidence="18">
    <location>
        <begin position="1084"/>
        <end position="1100"/>
    </location>
</feature>